<dbReference type="PANTHER" id="PTHR34978">
    <property type="entry name" value="POSSIBLE SENSOR-TRANSDUCER PROTEIN BLAR"/>
    <property type="match status" value="1"/>
</dbReference>
<feature type="transmembrane region" description="Helical" evidence="1">
    <location>
        <begin position="39"/>
        <end position="59"/>
    </location>
</feature>
<protein>
    <submittedName>
        <fullName evidence="3">M56 family metallopeptidase</fullName>
    </submittedName>
</protein>
<feature type="transmembrane region" description="Helical" evidence="1">
    <location>
        <begin position="216"/>
        <end position="237"/>
    </location>
</feature>
<name>A0ABT4RQ49_9ACTN</name>
<dbReference type="RefSeq" id="WP_202953271.1">
    <property type="nucleotide sequence ID" value="NZ_JAPCID010000038.1"/>
</dbReference>
<comment type="caution">
    <text evidence="3">The sequence shown here is derived from an EMBL/GenBank/DDBJ whole genome shotgun (WGS) entry which is preliminary data.</text>
</comment>
<organism evidence="3 4">
    <name type="scientific">Solirubrobacter deserti</name>
    <dbReference type="NCBI Taxonomy" id="2282478"/>
    <lineage>
        <taxon>Bacteria</taxon>
        <taxon>Bacillati</taxon>
        <taxon>Actinomycetota</taxon>
        <taxon>Thermoleophilia</taxon>
        <taxon>Solirubrobacterales</taxon>
        <taxon>Solirubrobacteraceae</taxon>
        <taxon>Solirubrobacter</taxon>
    </lineage>
</organism>
<sequence length="269" mass="28404">MAERRHLLRLELAVCALVASVPLTLLVVGLDALRFHDDAWRFAVLAFEALALAVTGASLTRQLARQRAFARRLPTRPRTILGTPVLLVRSRRPLAFTLGALRPRIVVSDALIDLLDDRELASVLAHERHHARRRDPLRRACVRAIGDGFWFVPGLRGAVRAHAALSELAADAVAIRSVGARPLAGALIVFEDHGPAHAGASPERVRHVLGELGRPANALGLGAAAAVLLTLASAAVYPVDLCLALGAPLALLGAALACVPAGLAGRLVP</sequence>
<dbReference type="Pfam" id="PF05569">
    <property type="entry name" value="Peptidase_M56"/>
    <property type="match status" value="1"/>
</dbReference>
<feature type="transmembrane region" description="Helical" evidence="1">
    <location>
        <begin position="12"/>
        <end position="33"/>
    </location>
</feature>
<dbReference type="PANTHER" id="PTHR34978:SF3">
    <property type="entry name" value="SLR0241 PROTEIN"/>
    <property type="match status" value="1"/>
</dbReference>
<feature type="transmembrane region" description="Helical" evidence="1">
    <location>
        <begin position="243"/>
        <end position="264"/>
    </location>
</feature>
<dbReference type="CDD" id="cd07326">
    <property type="entry name" value="M56_BlaR1_MecR1_like"/>
    <property type="match status" value="1"/>
</dbReference>
<reference evidence="3" key="1">
    <citation type="submission" date="2022-10" db="EMBL/GenBank/DDBJ databases">
        <title>The WGS of Solirubrobacter sp. CPCC 204708.</title>
        <authorList>
            <person name="Jiang Z."/>
        </authorList>
    </citation>
    <scope>NUCLEOTIDE SEQUENCE</scope>
    <source>
        <strain evidence="3">CPCC 204708</strain>
    </source>
</reference>
<accession>A0ABT4RQ49</accession>
<gene>
    <name evidence="3" type="ORF">OJ962_23125</name>
</gene>
<dbReference type="Gene3D" id="3.30.2010.10">
    <property type="entry name" value="Metalloproteases ('zincins'), catalytic domain"/>
    <property type="match status" value="1"/>
</dbReference>
<keyword evidence="1" id="KW-1133">Transmembrane helix</keyword>
<keyword evidence="1" id="KW-0472">Membrane</keyword>
<evidence type="ECO:0000256" key="1">
    <source>
        <dbReference type="SAM" id="Phobius"/>
    </source>
</evidence>
<keyword evidence="4" id="KW-1185">Reference proteome</keyword>
<feature type="domain" description="Peptidase M56" evidence="2">
    <location>
        <begin position="96"/>
        <end position="177"/>
    </location>
</feature>
<dbReference type="InterPro" id="IPR052173">
    <property type="entry name" value="Beta-lactam_resp_regulator"/>
</dbReference>
<keyword evidence="1" id="KW-0812">Transmembrane</keyword>
<proteinExistence type="predicted"/>
<evidence type="ECO:0000259" key="2">
    <source>
        <dbReference type="Pfam" id="PF05569"/>
    </source>
</evidence>
<dbReference type="InterPro" id="IPR008756">
    <property type="entry name" value="Peptidase_M56"/>
</dbReference>
<dbReference type="Proteomes" id="UP001147700">
    <property type="component" value="Unassembled WGS sequence"/>
</dbReference>
<evidence type="ECO:0000313" key="3">
    <source>
        <dbReference type="EMBL" id="MDA0140410.1"/>
    </source>
</evidence>
<dbReference type="EMBL" id="JAPCID010000038">
    <property type="protein sequence ID" value="MDA0140410.1"/>
    <property type="molecule type" value="Genomic_DNA"/>
</dbReference>
<evidence type="ECO:0000313" key="4">
    <source>
        <dbReference type="Proteomes" id="UP001147700"/>
    </source>
</evidence>